<comment type="caution">
    <text evidence="2">The sequence shown here is derived from an EMBL/GenBank/DDBJ whole genome shotgun (WGS) entry which is preliminary data.</text>
</comment>
<sequence length="324" mass="36835">MSDFMKNIIQEVLNKQGKSTTFIQTQTVGSPSVSKHHPRTGSQENTPTLNLNRPNYQRMKKEQRLSVPGKSPVTRLDTQAAKPAHPVNNLKHANQNELLSQLSTVSLGHGKVEKRVFASGANFQMHNKVNQDPKLLGKTKDGSYVWFFPTVSESLAQRFKRSTSGVAVGVITSKSCLPSQLLLVNDVIRENPDVKYHLTWDRGNKDSFVWEMYDHDPVRLEKKLQTILQILQRKSTKTIESYSIMSPSAWLSKQLNIGSSVEAISVLERVPYYASLLLLEQYFTSDEQPQLQYEIEEHYLILGGAHRVVSKTIQDFRRKTENLL</sequence>
<protein>
    <submittedName>
        <fullName evidence="2">Uncharacterized protein</fullName>
    </submittedName>
</protein>
<dbReference type="RefSeq" id="WP_118920175.1">
    <property type="nucleotide sequence ID" value="NZ_QWEG01000004.1"/>
</dbReference>
<proteinExistence type="predicted"/>
<evidence type="ECO:0000313" key="3">
    <source>
        <dbReference type="Proteomes" id="UP000284416"/>
    </source>
</evidence>
<reference evidence="2 3" key="1">
    <citation type="journal article" date="2017" name="Int. J. Syst. Evol. Microbiol.">
        <title>Bacillus notoginsengisoli sp. nov., a novel bacterium isolated from the rhizosphere of Panax notoginseng.</title>
        <authorList>
            <person name="Zhang M.Y."/>
            <person name="Cheng J."/>
            <person name="Cai Y."/>
            <person name="Zhang T.Y."/>
            <person name="Wu Y.Y."/>
            <person name="Manikprabhu D."/>
            <person name="Li W.J."/>
            <person name="Zhang Y.X."/>
        </authorList>
    </citation>
    <scope>NUCLEOTIDE SEQUENCE [LARGE SCALE GENOMIC DNA]</scope>
    <source>
        <strain evidence="2 3">JCM 30743</strain>
    </source>
</reference>
<feature type="region of interest" description="Disordered" evidence="1">
    <location>
        <begin position="26"/>
        <end position="52"/>
    </location>
</feature>
<organism evidence="2 3">
    <name type="scientific">Neobacillus notoginsengisoli</name>
    <dbReference type="NCBI Taxonomy" id="1578198"/>
    <lineage>
        <taxon>Bacteria</taxon>
        <taxon>Bacillati</taxon>
        <taxon>Bacillota</taxon>
        <taxon>Bacilli</taxon>
        <taxon>Bacillales</taxon>
        <taxon>Bacillaceae</taxon>
        <taxon>Neobacillus</taxon>
    </lineage>
</organism>
<keyword evidence="3" id="KW-1185">Reference proteome</keyword>
<gene>
    <name evidence="2" type="ORF">D1B31_07705</name>
</gene>
<dbReference type="Proteomes" id="UP000284416">
    <property type="component" value="Unassembled WGS sequence"/>
</dbReference>
<dbReference type="OrthoDB" id="2988087at2"/>
<dbReference type="AlphaFoldDB" id="A0A417YW34"/>
<evidence type="ECO:0000313" key="2">
    <source>
        <dbReference type="EMBL" id="RHW41592.1"/>
    </source>
</evidence>
<name>A0A417YW34_9BACI</name>
<feature type="compositionally biased region" description="Polar residues" evidence="1">
    <location>
        <begin position="40"/>
        <end position="52"/>
    </location>
</feature>
<dbReference type="EMBL" id="QWEG01000004">
    <property type="protein sequence ID" value="RHW41592.1"/>
    <property type="molecule type" value="Genomic_DNA"/>
</dbReference>
<evidence type="ECO:0000256" key="1">
    <source>
        <dbReference type="SAM" id="MobiDB-lite"/>
    </source>
</evidence>
<accession>A0A417YW34</accession>